<name>A0A1I5EPN2_9PROT</name>
<evidence type="ECO:0000313" key="12">
    <source>
        <dbReference type="EMBL" id="SFO13447.1"/>
    </source>
</evidence>
<dbReference type="OrthoDB" id="7053339at2"/>
<comment type="subcellular location">
    <subcellularLocation>
        <location evidence="2">Cell inner membrane</location>
        <topology evidence="2">Multi-pass membrane protein</topology>
    </subcellularLocation>
</comment>
<evidence type="ECO:0000256" key="5">
    <source>
        <dbReference type="ARBA" id="ARBA00022519"/>
    </source>
</evidence>
<reference evidence="13" key="1">
    <citation type="submission" date="2016-10" db="EMBL/GenBank/DDBJ databases">
        <authorList>
            <person name="Varghese N."/>
        </authorList>
    </citation>
    <scope>NUCLEOTIDE SEQUENCE [LARGE SCALE GENOMIC DNA]</scope>
    <source>
        <strain evidence="13">Nsp8</strain>
    </source>
</reference>
<dbReference type="InterPro" id="IPR005254">
    <property type="entry name" value="Heme_biosyn_assoc_TPR_pro"/>
</dbReference>
<keyword evidence="13" id="KW-1185">Reference proteome</keyword>
<feature type="transmembrane region" description="Helical" evidence="10">
    <location>
        <begin position="44"/>
        <end position="70"/>
    </location>
</feature>
<evidence type="ECO:0000256" key="3">
    <source>
        <dbReference type="ARBA" id="ARBA00004744"/>
    </source>
</evidence>
<evidence type="ECO:0000259" key="11">
    <source>
        <dbReference type="Pfam" id="PF07219"/>
    </source>
</evidence>
<dbReference type="Proteomes" id="UP000183107">
    <property type="component" value="Unassembled WGS sequence"/>
</dbReference>
<accession>A0A1I5EPN2</accession>
<dbReference type="Pfam" id="PF07219">
    <property type="entry name" value="HemY_N"/>
    <property type="match status" value="1"/>
</dbReference>
<comment type="pathway">
    <text evidence="3">Porphyrin-containing compound metabolism; protoheme biosynthesis.</text>
</comment>
<organism evidence="12 13">
    <name type="scientific">Nitrosospira briensis</name>
    <dbReference type="NCBI Taxonomy" id="35799"/>
    <lineage>
        <taxon>Bacteria</taxon>
        <taxon>Pseudomonadati</taxon>
        <taxon>Pseudomonadota</taxon>
        <taxon>Betaproteobacteria</taxon>
        <taxon>Nitrosomonadales</taxon>
        <taxon>Nitrosomonadaceae</taxon>
        <taxon>Nitrosospira</taxon>
    </lineage>
</organism>
<feature type="domain" description="HemY N-terminal" evidence="11">
    <location>
        <begin position="26"/>
        <end position="135"/>
    </location>
</feature>
<evidence type="ECO:0000256" key="2">
    <source>
        <dbReference type="ARBA" id="ARBA00004429"/>
    </source>
</evidence>
<gene>
    <name evidence="12" type="ORF">SAMN05216386_2726</name>
</gene>
<dbReference type="GO" id="GO:0006779">
    <property type="term" value="P:porphyrin-containing compound biosynthetic process"/>
    <property type="evidence" value="ECO:0007669"/>
    <property type="project" value="UniProtKB-KW"/>
</dbReference>
<keyword evidence="9" id="KW-0627">Porphyrin biosynthesis</keyword>
<keyword evidence="6 10" id="KW-0812">Transmembrane</keyword>
<dbReference type="EMBL" id="FOVJ01000008">
    <property type="protein sequence ID" value="SFO13447.1"/>
    <property type="molecule type" value="Genomic_DNA"/>
</dbReference>
<dbReference type="UniPathway" id="UPA00252"/>
<keyword evidence="5" id="KW-0997">Cell inner membrane</keyword>
<dbReference type="InterPro" id="IPR011990">
    <property type="entry name" value="TPR-like_helical_dom_sf"/>
</dbReference>
<proteinExistence type="predicted"/>
<evidence type="ECO:0000256" key="10">
    <source>
        <dbReference type="SAM" id="Phobius"/>
    </source>
</evidence>
<keyword evidence="8 10" id="KW-0472">Membrane</keyword>
<dbReference type="RefSeq" id="WP_074798317.1">
    <property type="nucleotide sequence ID" value="NZ_FOVJ01000008.1"/>
</dbReference>
<dbReference type="GO" id="GO:0042168">
    <property type="term" value="P:heme metabolic process"/>
    <property type="evidence" value="ECO:0007669"/>
    <property type="project" value="InterPro"/>
</dbReference>
<evidence type="ECO:0000256" key="8">
    <source>
        <dbReference type="ARBA" id="ARBA00023136"/>
    </source>
</evidence>
<evidence type="ECO:0000256" key="7">
    <source>
        <dbReference type="ARBA" id="ARBA00022989"/>
    </source>
</evidence>
<keyword evidence="4" id="KW-1003">Cell membrane</keyword>
<evidence type="ECO:0000256" key="4">
    <source>
        <dbReference type="ARBA" id="ARBA00022475"/>
    </source>
</evidence>
<dbReference type="STRING" id="1266925.GCA_000619905_01751"/>
<dbReference type="SUPFAM" id="SSF48452">
    <property type="entry name" value="TPR-like"/>
    <property type="match status" value="1"/>
</dbReference>
<comment type="function">
    <text evidence="1">Involved in a late step of protoheme IX synthesis.</text>
</comment>
<dbReference type="InterPro" id="IPR010817">
    <property type="entry name" value="HemY_N"/>
</dbReference>
<sequence length="403" mass="45623">MKWALWLLVLFSVAVAVTLAARYNSGYVLVVAQPYRLELSLNLMAVLLLALFFLTYFILRLAVITLRLPAEVKEFRSRRRREKARSAMLDGLKAFFEGRYAKAEKSSAAALELKESPVISAISALIAARSAHELGKYTRRDEFIAMAESNAPKEITVRLMTQAELLLDEHRPEEALKILRSLHTAETRQHAAALRLELKAQRQLKNWDAVLSLLPQLEQLDATDITRMKQLRRQAHVENLKSRTLNPQALQEYWQNTSSTDKRDSKVAAVAARAYSLMGDCATARQIIEESLDSQWDSELAELYAQCLGDDAIRQIERAETWLRAHPNDASLLLALGRLCVQRELWGKAQNYLEASLSVEPGYPAHLALAKLNEKLDRPELAKDHYGKGLELALRRLDAREQA</sequence>
<evidence type="ECO:0000256" key="1">
    <source>
        <dbReference type="ARBA" id="ARBA00002962"/>
    </source>
</evidence>
<evidence type="ECO:0000256" key="9">
    <source>
        <dbReference type="ARBA" id="ARBA00023244"/>
    </source>
</evidence>
<evidence type="ECO:0000256" key="6">
    <source>
        <dbReference type="ARBA" id="ARBA00022692"/>
    </source>
</evidence>
<protein>
    <submittedName>
        <fullName evidence="12">HemY protein</fullName>
    </submittedName>
</protein>
<dbReference type="NCBIfam" id="TIGR00540">
    <property type="entry name" value="TPR_hemY_coli"/>
    <property type="match status" value="1"/>
</dbReference>
<dbReference type="Gene3D" id="1.25.40.10">
    <property type="entry name" value="Tetratricopeptide repeat domain"/>
    <property type="match status" value="1"/>
</dbReference>
<evidence type="ECO:0000313" key="13">
    <source>
        <dbReference type="Proteomes" id="UP000183107"/>
    </source>
</evidence>
<keyword evidence="7 10" id="KW-1133">Transmembrane helix</keyword>
<dbReference type="GO" id="GO:0005886">
    <property type="term" value="C:plasma membrane"/>
    <property type="evidence" value="ECO:0007669"/>
    <property type="project" value="UniProtKB-SubCell"/>
</dbReference>
<dbReference type="AlphaFoldDB" id="A0A1I5EPN2"/>